<dbReference type="PANTHER" id="PTHR42535">
    <property type="entry name" value="OOKINETE PROTEIN, PUTATIVE-RELATED"/>
    <property type="match status" value="1"/>
</dbReference>
<reference evidence="3" key="1">
    <citation type="journal article" date="2019" name="Int. J. Syst. Evol. Microbiol.">
        <title>The Global Catalogue of Microorganisms (GCM) 10K type strain sequencing project: providing services to taxonomists for standard genome sequencing and annotation.</title>
        <authorList>
            <consortium name="The Broad Institute Genomics Platform"/>
            <consortium name="The Broad Institute Genome Sequencing Center for Infectious Disease"/>
            <person name="Wu L."/>
            <person name="Ma J."/>
        </authorList>
    </citation>
    <scope>NUCLEOTIDE SEQUENCE [LARGE SCALE GENOMIC DNA]</scope>
    <source>
        <strain evidence="3">CCUG 63682</strain>
    </source>
</reference>
<dbReference type="EMBL" id="JBHSGP010000014">
    <property type="protein sequence ID" value="MFC4723343.1"/>
    <property type="molecule type" value="Genomic_DNA"/>
</dbReference>
<feature type="signal peptide" evidence="1">
    <location>
        <begin position="1"/>
        <end position="22"/>
    </location>
</feature>
<dbReference type="Proteomes" id="UP001595953">
    <property type="component" value="Unassembled WGS sequence"/>
</dbReference>
<proteinExistence type="predicted"/>
<dbReference type="SUPFAM" id="SSF49899">
    <property type="entry name" value="Concanavalin A-like lectins/glucanases"/>
    <property type="match status" value="2"/>
</dbReference>
<protein>
    <submittedName>
        <fullName evidence="2">LamG-like jellyroll fold domain-containing protein</fullName>
    </submittedName>
</protein>
<dbReference type="Gene3D" id="2.60.120.200">
    <property type="match status" value="2"/>
</dbReference>
<dbReference type="PROSITE" id="PS51257">
    <property type="entry name" value="PROKAR_LIPOPROTEIN"/>
    <property type="match status" value="1"/>
</dbReference>
<feature type="chain" id="PRO_5047460858" evidence="1">
    <location>
        <begin position="23"/>
        <end position="585"/>
    </location>
</feature>
<dbReference type="PANTHER" id="PTHR42535:SF2">
    <property type="entry name" value="CHROMOSOME UNDETERMINED SCAFFOLD_146, WHOLE GENOME SHOTGUN SEQUENCE"/>
    <property type="match status" value="1"/>
</dbReference>
<keyword evidence="1" id="KW-0732">Signal</keyword>
<sequence>MKNILKYALALLLSIAMTSCYDGIDPITAVDPGPDAGAPLVTIVKPAEGLEIQVPDPITSVNIEFKAEDDIELSMVTVALDGNQIASFDSFTDYRIVTRAFSYDNVTTGEHVLTVTATDLAGNTTISAVNFSKEPPYTPLFSGEMFYMGFDGSYTDLVSIKDATEVGSPGFTGSGRVGSDAYAGATDSYLTFPTAGMLGSEFSASFWYKVNATPDRAGILVIGPEDTANANYPTSQNNRKSGFRLFRENAGGKQRIKLNVGNGTGDSWFDGGAAADIDPAVNDWVHIAFSISNTESVVYINGQVVKQGAFTGVDWTGCDILSIMSGAPRFTGWNHKSDLSNMDELRLFNKAITQTDVVNMIAQGSKSFNMSFNGSYVESISKVDAAEVGSPGFAGEAYMGNNAYAGATDSYLTFPTAGLLGSEFSASMWYKLNAVPDRAGVLVVGPEDTANANYPASQNNRKHGFRFFRENAGGKQRFKLNVGNGTGDNWFDGGAAADVDPAVNDWVHLAFTISGTECVVYINGQVVKQGAFSGVSWEGCDILSIMSGAPRFTGWNHKSDLSYMDELQIFNKALSQTEIQAVMAQ</sequence>
<name>A0ABV9N8R5_9FLAO</name>
<dbReference type="RefSeq" id="WP_387964649.1">
    <property type="nucleotide sequence ID" value="NZ_JBHSGP010000014.1"/>
</dbReference>
<dbReference type="Pfam" id="PF17957">
    <property type="entry name" value="Big_7"/>
    <property type="match status" value="1"/>
</dbReference>
<keyword evidence="3" id="KW-1185">Reference proteome</keyword>
<organism evidence="2 3">
    <name type="scientific">Geojedonia litorea</name>
    <dbReference type="NCBI Taxonomy" id="1268269"/>
    <lineage>
        <taxon>Bacteria</taxon>
        <taxon>Pseudomonadati</taxon>
        <taxon>Bacteroidota</taxon>
        <taxon>Flavobacteriia</taxon>
        <taxon>Flavobacteriales</taxon>
        <taxon>Flavobacteriaceae</taxon>
        <taxon>Geojedonia</taxon>
    </lineage>
</organism>
<dbReference type="Gene3D" id="2.60.40.10">
    <property type="entry name" value="Immunoglobulins"/>
    <property type="match status" value="1"/>
</dbReference>
<evidence type="ECO:0000313" key="2">
    <source>
        <dbReference type="EMBL" id="MFC4723343.1"/>
    </source>
</evidence>
<evidence type="ECO:0000256" key="1">
    <source>
        <dbReference type="SAM" id="SignalP"/>
    </source>
</evidence>
<accession>A0ABV9N8R5</accession>
<evidence type="ECO:0000313" key="3">
    <source>
        <dbReference type="Proteomes" id="UP001595953"/>
    </source>
</evidence>
<comment type="caution">
    <text evidence="2">The sequence shown here is derived from an EMBL/GenBank/DDBJ whole genome shotgun (WGS) entry which is preliminary data.</text>
</comment>
<dbReference type="InterPro" id="IPR013783">
    <property type="entry name" value="Ig-like_fold"/>
</dbReference>
<dbReference type="Pfam" id="PF13385">
    <property type="entry name" value="Laminin_G_3"/>
    <property type="match status" value="2"/>
</dbReference>
<gene>
    <name evidence="2" type="ORF">ACFO5O_13485</name>
</gene>
<dbReference type="InterPro" id="IPR013320">
    <property type="entry name" value="ConA-like_dom_sf"/>
</dbReference>